<dbReference type="PANTHER" id="PTHR34047:SF8">
    <property type="entry name" value="PROTEIN YKFC"/>
    <property type="match status" value="1"/>
</dbReference>
<keyword evidence="2" id="KW-0548">Nucleotidyltransferase</keyword>
<dbReference type="CDD" id="cd01651">
    <property type="entry name" value="RT_G2_intron"/>
    <property type="match status" value="1"/>
</dbReference>
<evidence type="ECO:0000313" key="3">
    <source>
        <dbReference type="Proteomes" id="UP000034826"/>
    </source>
</evidence>
<sequence>FLCGKRSKKDVAEFSASLMDNILELRQELLEKTYKHSQYEAFVVNDPKTRNIHKAKVRDRLLHHAICRILYPLFDKKFIYDSYSSRLRKGTHRAIDRLNYFGRKVSQNNTKTVWVLKCDVRKFFASIDQRVLKNILKRDIQDPDTLWLLEEVIGSFQIENKGCVGLPLGNLTSQLLVNVYMNEFDQFIKHVLRVKYYIRYADDFVILDTNKNYLVNLLSKIEVFLSERLKLTLHPNKVSITTLASGIDFLGWVNFPEHRVLRTSTKKRMLKHLRQSPTEMMLSSCLGLIKHGNTLKLREKMVKDFVLRVKT</sequence>
<gene>
    <name evidence="2" type="ORF">UW60_C0011G0024</name>
</gene>
<feature type="non-terminal residue" evidence="2">
    <location>
        <position position="1"/>
    </location>
</feature>
<dbReference type="AlphaFoldDB" id="A0A0G1M5M2"/>
<name>A0A0G1M5M2_9BACT</name>
<dbReference type="InterPro" id="IPR043502">
    <property type="entry name" value="DNA/RNA_pol_sf"/>
</dbReference>
<protein>
    <submittedName>
        <fullName evidence="2">RNA-directed DNA polymerase (Reverse transcriptase)</fullName>
    </submittedName>
</protein>
<accession>A0A0G1M5M2</accession>
<keyword evidence="2" id="KW-0695">RNA-directed DNA polymerase</keyword>
<dbReference type="EMBL" id="LCIY01000011">
    <property type="protein sequence ID" value="KKT67224.1"/>
    <property type="molecule type" value="Genomic_DNA"/>
</dbReference>
<dbReference type="InterPro" id="IPR000477">
    <property type="entry name" value="RT_dom"/>
</dbReference>
<dbReference type="Pfam" id="PF00078">
    <property type="entry name" value="RVT_1"/>
    <property type="match status" value="1"/>
</dbReference>
<evidence type="ECO:0000259" key="1">
    <source>
        <dbReference type="PROSITE" id="PS50878"/>
    </source>
</evidence>
<dbReference type="SUPFAM" id="SSF56672">
    <property type="entry name" value="DNA/RNA polymerases"/>
    <property type="match status" value="1"/>
</dbReference>
<dbReference type="PROSITE" id="PS50878">
    <property type="entry name" value="RT_POL"/>
    <property type="match status" value="1"/>
</dbReference>
<proteinExistence type="predicted"/>
<keyword evidence="2" id="KW-0808">Transferase</keyword>
<comment type="caution">
    <text evidence="2">The sequence shown here is derived from an EMBL/GenBank/DDBJ whole genome shotgun (WGS) entry which is preliminary data.</text>
</comment>
<reference evidence="2 3" key="1">
    <citation type="journal article" date="2015" name="Nature">
        <title>rRNA introns, odd ribosomes, and small enigmatic genomes across a large radiation of phyla.</title>
        <authorList>
            <person name="Brown C.T."/>
            <person name="Hug L.A."/>
            <person name="Thomas B.C."/>
            <person name="Sharon I."/>
            <person name="Castelle C.J."/>
            <person name="Singh A."/>
            <person name="Wilkins M.J."/>
            <person name="Williams K.H."/>
            <person name="Banfield J.F."/>
        </authorList>
    </citation>
    <scope>NUCLEOTIDE SEQUENCE [LARGE SCALE GENOMIC DNA]</scope>
</reference>
<dbReference type="GO" id="GO:0003964">
    <property type="term" value="F:RNA-directed DNA polymerase activity"/>
    <property type="evidence" value="ECO:0007669"/>
    <property type="project" value="UniProtKB-KW"/>
</dbReference>
<dbReference type="PATRIC" id="fig|1618564.3.peg.370"/>
<dbReference type="Proteomes" id="UP000034826">
    <property type="component" value="Unassembled WGS sequence"/>
</dbReference>
<evidence type="ECO:0000313" key="2">
    <source>
        <dbReference type="EMBL" id="KKT67224.1"/>
    </source>
</evidence>
<organism evidence="2 3">
    <name type="scientific">Candidatus Woesebacteria bacterium GW2011_GWA2_44_33</name>
    <dbReference type="NCBI Taxonomy" id="1618564"/>
    <lineage>
        <taxon>Bacteria</taxon>
        <taxon>Candidatus Woeseibacteriota</taxon>
    </lineage>
</organism>
<dbReference type="InterPro" id="IPR051083">
    <property type="entry name" value="GrpII_Intron_Splice-Mob/Def"/>
</dbReference>
<feature type="domain" description="Reverse transcriptase" evidence="1">
    <location>
        <begin position="1"/>
        <end position="254"/>
    </location>
</feature>
<dbReference type="PANTHER" id="PTHR34047">
    <property type="entry name" value="NUCLEAR INTRON MATURASE 1, MITOCHONDRIAL-RELATED"/>
    <property type="match status" value="1"/>
</dbReference>